<keyword evidence="4" id="KW-1185">Reference proteome</keyword>
<name>A0A245ZI37_9SPHN</name>
<dbReference type="GO" id="GO:0005975">
    <property type="term" value="P:carbohydrate metabolic process"/>
    <property type="evidence" value="ECO:0007669"/>
    <property type="project" value="InterPro"/>
</dbReference>
<dbReference type="EC" id="3.2.1.28" evidence="3"/>
<feature type="domain" description="Trehalase-like N-terminal" evidence="2">
    <location>
        <begin position="3"/>
        <end position="159"/>
    </location>
</feature>
<protein>
    <submittedName>
        <fullName evidence="3">Trehalase</fullName>
        <ecNumber evidence="3">3.2.1.28</ecNumber>
    </submittedName>
</protein>
<dbReference type="RefSeq" id="WP_088367716.1">
    <property type="nucleotide sequence ID" value="NZ_NBBI01000004.1"/>
</dbReference>
<keyword evidence="3" id="KW-0326">Glycosidase</keyword>
<dbReference type="InterPro" id="IPR012341">
    <property type="entry name" value="6hp_glycosidase-like_sf"/>
</dbReference>
<dbReference type="PANTHER" id="PTHR31616:SF0">
    <property type="entry name" value="GLUCAN 1,4-ALPHA-GLUCOSIDASE"/>
    <property type="match status" value="1"/>
</dbReference>
<evidence type="ECO:0000259" key="2">
    <source>
        <dbReference type="Pfam" id="PF19291"/>
    </source>
</evidence>
<dbReference type="InterPro" id="IPR008928">
    <property type="entry name" value="6-hairpin_glycosidase_sf"/>
</dbReference>
<dbReference type="EMBL" id="NBBI01000004">
    <property type="protein sequence ID" value="OWK29416.1"/>
    <property type="molecule type" value="Genomic_DNA"/>
</dbReference>
<dbReference type="InterPro" id="IPR011613">
    <property type="entry name" value="GH15-like"/>
</dbReference>
<dbReference type="Proteomes" id="UP000197290">
    <property type="component" value="Unassembled WGS sequence"/>
</dbReference>
<dbReference type="InterPro" id="IPR045582">
    <property type="entry name" value="Trehalase-like_N"/>
</dbReference>
<dbReference type="Pfam" id="PF19291">
    <property type="entry name" value="TREH_N"/>
    <property type="match status" value="1"/>
</dbReference>
<dbReference type="Pfam" id="PF00723">
    <property type="entry name" value="Glyco_hydro_15"/>
    <property type="match status" value="1"/>
</dbReference>
<dbReference type="PANTHER" id="PTHR31616">
    <property type="entry name" value="TREHALASE"/>
    <property type="match status" value="1"/>
</dbReference>
<evidence type="ECO:0000313" key="4">
    <source>
        <dbReference type="Proteomes" id="UP000197290"/>
    </source>
</evidence>
<dbReference type="GO" id="GO:0004555">
    <property type="term" value="F:alpha,alpha-trehalase activity"/>
    <property type="evidence" value="ECO:0007669"/>
    <property type="project" value="UniProtKB-EC"/>
</dbReference>
<sequence length="591" mass="64809">MTTPIADYALIGDGRTAALVARNGSIDFLCLPHFDSDACFAAMLGDQANGCWQIAPTGFVTGVERRYRGDTLILETDHTTESGTVRVIDFMPWHDGPPIVIRMVEGLSGEVEMASLMRPRFDYGRVPPWMRSFDGGLCADAGPHQLVLHAPCPLEAVDNDARATFRVKKGETLAFALSYAPSYAALPDKPAAARLLKQTDKAWRDWIDRFDAPERWGNALKRSLLTLKALIDRRTGGLVAAASMGLPEVPGGSMNWDYRYCWLRDATFTLTALLNAGFGEEAVRWRDWILRAIAGDPADMRIMYRIDGGRRLQEYEATWLSGHGGARPVLVGNAASEQTQLDVYGELIDSFHVGARAGVERTPRDIAVEIALIEYLEGAWDKPGADIWESRGDPGCYTYSQAMAWVGINHFVESETMRAAAGDELVGRMRGLRKQIHQTVCDRGYSAERGHFVQRYDGTALDASLLLLPLVGFLPADDPRIAGTIAAVERELMEGGLVRRKAATGDGHDEGVFLACSCWLADCMVMQGRRDEAASMLDRVIGLGNDVGLLSEEFHVPTRQLIGNVPQALSHLGVVNTALFLSREVVQRGAV</sequence>
<comment type="caution">
    <text evidence="3">The sequence shown here is derived from an EMBL/GenBank/DDBJ whole genome shotgun (WGS) entry which is preliminary data.</text>
</comment>
<reference evidence="3 4" key="1">
    <citation type="submission" date="2017-03" db="EMBL/GenBank/DDBJ databases">
        <title>Genome sequence of Sphingomonas dokdonensis DSM 21029.</title>
        <authorList>
            <person name="Poehlein A."/>
            <person name="Wuebbeler J.H."/>
            <person name="Steinbuechel A."/>
            <person name="Daniel R."/>
        </authorList>
    </citation>
    <scope>NUCLEOTIDE SEQUENCE [LARGE SCALE GENOMIC DNA]</scope>
    <source>
        <strain evidence="3 4">DSM 21029</strain>
    </source>
</reference>
<keyword evidence="3" id="KW-0378">Hydrolase</keyword>
<evidence type="ECO:0000259" key="1">
    <source>
        <dbReference type="Pfam" id="PF00723"/>
    </source>
</evidence>
<dbReference type="OrthoDB" id="3902805at2"/>
<accession>A0A245ZI37</accession>
<dbReference type="SUPFAM" id="SSF48208">
    <property type="entry name" value="Six-hairpin glycosidases"/>
    <property type="match status" value="1"/>
</dbReference>
<dbReference type="AlphaFoldDB" id="A0A245ZI37"/>
<feature type="domain" description="GH15-like" evidence="1">
    <location>
        <begin position="218"/>
        <end position="578"/>
    </location>
</feature>
<proteinExistence type="predicted"/>
<dbReference type="Gene3D" id="1.50.10.10">
    <property type="match status" value="1"/>
</dbReference>
<gene>
    <name evidence="3" type="ORF">SPDO_24010</name>
</gene>
<evidence type="ECO:0000313" key="3">
    <source>
        <dbReference type="EMBL" id="OWK29416.1"/>
    </source>
</evidence>
<organism evidence="3 4">
    <name type="scientific">Sphingomonas dokdonensis</name>
    <dbReference type="NCBI Taxonomy" id="344880"/>
    <lineage>
        <taxon>Bacteria</taxon>
        <taxon>Pseudomonadati</taxon>
        <taxon>Pseudomonadota</taxon>
        <taxon>Alphaproteobacteria</taxon>
        <taxon>Sphingomonadales</taxon>
        <taxon>Sphingomonadaceae</taxon>
        <taxon>Sphingomonas</taxon>
    </lineage>
</organism>